<accession>A0A2C6KK59</accession>
<dbReference type="RefSeq" id="XP_067918481.1">
    <property type="nucleotide sequence ID" value="XM_068069541.1"/>
</dbReference>
<evidence type="ECO:0000313" key="2">
    <source>
        <dbReference type="EMBL" id="PHJ16756.1"/>
    </source>
</evidence>
<dbReference type="AlphaFoldDB" id="A0A2C6KK59"/>
<proteinExistence type="predicted"/>
<sequence>MQSPSFLANTCDGPSPRGARPLAQPPYFPLTRGKHCWVCCGAIPTRTTLWPAGDPQKPLMLELLPGCNTLTS</sequence>
<comment type="caution">
    <text evidence="2">The sequence shown here is derived from an EMBL/GenBank/DDBJ whole genome shotgun (WGS) entry which is preliminary data.</text>
</comment>
<evidence type="ECO:0000313" key="3">
    <source>
        <dbReference type="Proteomes" id="UP000221165"/>
    </source>
</evidence>
<gene>
    <name evidence="2" type="ORF">CSUI_009425</name>
</gene>
<evidence type="ECO:0000256" key="1">
    <source>
        <dbReference type="SAM" id="MobiDB-lite"/>
    </source>
</evidence>
<keyword evidence="3" id="KW-1185">Reference proteome</keyword>
<dbReference type="VEuPathDB" id="ToxoDB:CSUI_009425"/>
<dbReference type="GeneID" id="94432752"/>
<organism evidence="2 3">
    <name type="scientific">Cystoisospora suis</name>
    <dbReference type="NCBI Taxonomy" id="483139"/>
    <lineage>
        <taxon>Eukaryota</taxon>
        <taxon>Sar</taxon>
        <taxon>Alveolata</taxon>
        <taxon>Apicomplexa</taxon>
        <taxon>Conoidasida</taxon>
        <taxon>Coccidia</taxon>
        <taxon>Eucoccidiorida</taxon>
        <taxon>Eimeriorina</taxon>
        <taxon>Sarcocystidae</taxon>
        <taxon>Cystoisospora</taxon>
    </lineage>
</organism>
<protein>
    <submittedName>
        <fullName evidence="2">Uncharacterized protein</fullName>
    </submittedName>
</protein>
<feature type="region of interest" description="Disordered" evidence="1">
    <location>
        <begin position="1"/>
        <end position="24"/>
    </location>
</feature>
<name>A0A2C6KK59_9APIC</name>
<dbReference type="EMBL" id="MIGC01005613">
    <property type="protein sequence ID" value="PHJ16756.1"/>
    <property type="molecule type" value="Genomic_DNA"/>
</dbReference>
<dbReference type="Proteomes" id="UP000221165">
    <property type="component" value="Unassembled WGS sequence"/>
</dbReference>
<reference evidence="2 3" key="1">
    <citation type="journal article" date="2017" name="Int. J. Parasitol.">
        <title>The genome of the protozoan parasite Cystoisospora suis and a reverse vaccinology approach to identify vaccine candidates.</title>
        <authorList>
            <person name="Palmieri N."/>
            <person name="Shrestha A."/>
            <person name="Ruttkowski B."/>
            <person name="Beck T."/>
            <person name="Vogl C."/>
            <person name="Tomley F."/>
            <person name="Blake D.P."/>
            <person name="Joachim A."/>
        </authorList>
    </citation>
    <scope>NUCLEOTIDE SEQUENCE [LARGE SCALE GENOMIC DNA]</scope>
    <source>
        <strain evidence="2 3">Wien I</strain>
    </source>
</reference>